<gene>
    <name evidence="2" type="ORF">CVT26_015467</name>
</gene>
<feature type="compositionally biased region" description="Polar residues" evidence="1">
    <location>
        <begin position="135"/>
        <end position="151"/>
    </location>
</feature>
<comment type="caution">
    <text evidence="2">The sequence shown here is derived from an EMBL/GenBank/DDBJ whole genome shotgun (WGS) entry which is preliminary data.</text>
</comment>
<dbReference type="Proteomes" id="UP000284706">
    <property type="component" value="Unassembled WGS sequence"/>
</dbReference>
<dbReference type="EMBL" id="NHYE01005064">
    <property type="protein sequence ID" value="PPQ78065.1"/>
    <property type="molecule type" value="Genomic_DNA"/>
</dbReference>
<keyword evidence="3" id="KW-1185">Reference proteome</keyword>
<feature type="region of interest" description="Disordered" evidence="1">
    <location>
        <begin position="125"/>
        <end position="159"/>
    </location>
</feature>
<name>A0A409WHV2_9AGAR</name>
<evidence type="ECO:0000313" key="3">
    <source>
        <dbReference type="Proteomes" id="UP000284706"/>
    </source>
</evidence>
<dbReference type="AlphaFoldDB" id="A0A409WHV2"/>
<sequence>MIPEGRIVSYCTFNITLAVARAENGWCAAYRKRYRFQFLEGSKKVTEKENVEALGVRLWFAMLLRHIPSSTVGYDSWAAMVPLSRYRALRKSGLYLNPLIPPPLAEFPFTGKEIESEKNANDLRPVSGFMKTEPFQPSKNGAQETMSSNSKESTKLRDKMRSDTLMVSVKVIFSATNTTLHAMYRPDCDGSR</sequence>
<dbReference type="InParanoid" id="A0A409WHV2"/>
<accession>A0A409WHV2</accession>
<reference evidence="2 3" key="1">
    <citation type="journal article" date="2018" name="Evol. Lett.">
        <title>Horizontal gene cluster transfer increased hallucinogenic mushroom diversity.</title>
        <authorList>
            <person name="Reynolds H.T."/>
            <person name="Vijayakumar V."/>
            <person name="Gluck-Thaler E."/>
            <person name="Korotkin H.B."/>
            <person name="Matheny P.B."/>
            <person name="Slot J.C."/>
        </authorList>
    </citation>
    <scope>NUCLEOTIDE SEQUENCE [LARGE SCALE GENOMIC DNA]</scope>
    <source>
        <strain evidence="2 3">SRW20</strain>
    </source>
</reference>
<evidence type="ECO:0000256" key="1">
    <source>
        <dbReference type="SAM" id="MobiDB-lite"/>
    </source>
</evidence>
<evidence type="ECO:0000313" key="2">
    <source>
        <dbReference type="EMBL" id="PPQ78065.1"/>
    </source>
</evidence>
<organism evidence="2 3">
    <name type="scientific">Gymnopilus dilepis</name>
    <dbReference type="NCBI Taxonomy" id="231916"/>
    <lineage>
        <taxon>Eukaryota</taxon>
        <taxon>Fungi</taxon>
        <taxon>Dikarya</taxon>
        <taxon>Basidiomycota</taxon>
        <taxon>Agaricomycotina</taxon>
        <taxon>Agaricomycetes</taxon>
        <taxon>Agaricomycetidae</taxon>
        <taxon>Agaricales</taxon>
        <taxon>Agaricineae</taxon>
        <taxon>Hymenogastraceae</taxon>
        <taxon>Gymnopilus</taxon>
    </lineage>
</organism>
<protein>
    <submittedName>
        <fullName evidence="2">Uncharacterized protein</fullName>
    </submittedName>
</protein>
<proteinExistence type="predicted"/>